<protein>
    <submittedName>
        <fullName evidence="1">Uncharacterized protein</fullName>
    </submittedName>
</protein>
<dbReference type="AlphaFoldDB" id="A0A3B0R3J8"/>
<accession>A0A3B0R3J8</accession>
<evidence type="ECO:0000313" key="1">
    <source>
        <dbReference type="EMBL" id="VAV88054.1"/>
    </source>
</evidence>
<reference evidence="1" key="1">
    <citation type="submission" date="2018-06" db="EMBL/GenBank/DDBJ databases">
        <authorList>
            <person name="Zhirakovskaya E."/>
        </authorList>
    </citation>
    <scope>NUCLEOTIDE SEQUENCE</scope>
</reference>
<proteinExistence type="predicted"/>
<feature type="non-terminal residue" evidence="1">
    <location>
        <position position="115"/>
    </location>
</feature>
<sequence>MRYLLLLTSFVIGIFGVATPAPAQIIASFWQQPLVSGQKVRVKKMARDMAEVRQRIKTTGPSEFQDPQVVAKFQKRFTQFNNALARYPQLKDPDVIEARKQYNLLAQALTSEFNR</sequence>
<dbReference type="EMBL" id="UOEE01000055">
    <property type="protein sequence ID" value="VAV88054.1"/>
    <property type="molecule type" value="Genomic_DNA"/>
</dbReference>
<organism evidence="1">
    <name type="scientific">hydrothermal vent metagenome</name>
    <dbReference type="NCBI Taxonomy" id="652676"/>
    <lineage>
        <taxon>unclassified sequences</taxon>
        <taxon>metagenomes</taxon>
        <taxon>ecological metagenomes</taxon>
    </lineage>
</organism>
<gene>
    <name evidence="1" type="ORF">MNBD_ALPHA06-2104</name>
</gene>
<name>A0A3B0R3J8_9ZZZZ</name>